<evidence type="ECO:0000313" key="2">
    <source>
        <dbReference type="EMBL" id="GAA2052083.1"/>
    </source>
</evidence>
<keyword evidence="3" id="KW-1185">Reference proteome</keyword>
<accession>A0ABN2V5Z6</accession>
<dbReference type="Proteomes" id="UP001403094">
    <property type="component" value="Unassembled WGS sequence"/>
</dbReference>
<feature type="compositionally biased region" description="Low complexity" evidence="1">
    <location>
        <begin position="47"/>
        <end position="61"/>
    </location>
</feature>
<protein>
    <submittedName>
        <fullName evidence="2">Uncharacterized protein</fullName>
    </submittedName>
</protein>
<evidence type="ECO:0000256" key="1">
    <source>
        <dbReference type="SAM" id="MobiDB-lite"/>
    </source>
</evidence>
<proteinExistence type="predicted"/>
<feature type="region of interest" description="Disordered" evidence="1">
    <location>
        <begin position="1"/>
        <end position="71"/>
    </location>
</feature>
<dbReference type="Gene3D" id="3.40.50.1100">
    <property type="match status" value="1"/>
</dbReference>
<organism evidence="2 3">
    <name type="scientific">Streptomyces cheonanensis</name>
    <dbReference type="NCBI Taxonomy" id="312720"/>
    <lineage>
        <taxon>Bacteria</taxon>
        <taxon>Bacillati</taxon>
        <taxon>Actinomycetota</taxon>
        <taxon>Actinomycetes</taxon>
        <taxon>Kitasatosporales</taxon>
        <taxon>Streptomycetaceae</taxon>
        <taxon>Streptomyces</taxon>
    </lineage>
</organism>
<comment type="caution">
    <text evidence="2">The sequence shown here is derived from an EMBL/GenBank/DDBJ whole genome shotgun (WGS) entry which is preliminary data.</text>
</comment>
<dbReference type="EMBL" id="BAAANQ010000004">
    <property type="protein sequence ID" value="GAA2052083.1"/>
    <property type="molecule type" value="Genomic_DNA"/>
</dbReference>
<sequence>MDGAGPPDHGSGPRREATGAAGRSALRPGRLRPRTGFRAGGFTRTSGPAGRRPWRAARAAPMMTGMDGGQRRYRNPAARAWRCDPAPVARVRAFHRGLPGYRETPLVRLDGGVFVKDEAVSFGSSWIRPRRQMRCIARRRISLVPGRTREMRQRSEVP</sequence>
<gene>
    <name evidence="2" type="ORF">GCM10009757_25610</name>
</gene>
<dbReference type="InterPro" id="IPR036052">
    <property type="entry name" value="TrpB-like_PALP_sf"/>
</dbReference>
<name>A0ABN2V5Z6_9ACTN</name>
<evidence type="ECO:0000313" key="3">
    <source>
        <dbReference type="Proteomes" id="UP001403094"/>
    </source>
</evidence>
<reference evidence="2 3" key="1">
    <citation type="journal article" date="2019" name="Int. J. Syst. Evol. Microbiol.">
        <title>The Global Catalogue of Microorganisms (GCM) 10K type strain sequencing project: providing services to taxonomists for standard genome sequencing and annotation.</title>
        <authorList>
            <consortium name="The Broad Institute Genomics Platform"/>
            <consortium name="The Broad Institute Genome Sequencing Center for Infectious Disease"/>
            <person name="Wu L."/>
            <person name="Ma J."/>
        </authorList>
    </citation>
    <scope>NUCLEOTIDE SEQUENCE [LARGE SCALE GENOMIC DNA]</scope>
    <source>
        <strain evidence="2 3">JCM 14549</strain>
    </source>
</reference>